<reference evidence="5 6" key="1">
    <citation type="submission" date="2020-08" db="EMBL/GenBank/DDBJ databases">
        <title>Plant Genome Project.</title>
        <authorList>
            <person name="Zhang R.-G."/>
        </authorList>
    </citation>
    <scope>NUCLEOTIDE SEQUENCE [LARGE SCALE GENOMIC DNA]</scope>
    <source>
        <tissue evidence="5">Rhizome</tissue>
    </source>
</reference>
<feature type="coiled-coil region" evidence="3">
    <location>
        <begin position="175"/>
        <end position="209"/>
    </location>
</feature>
<evidence type="ECO:0000313" key="5">
    <source>
        <dbReference type="EMBL" id="KAG6493456.1"/>
    </source>
</evidence>
<comment type="caution">
    <text evidence="5">The sequence shown here is derived from an EMBL/GenBank/DDBJ whole genome shotgun (WGS) entry which is preliminary data.</text>
</comment>
<feature type="coiled-coil region" evidence="3">
    <location>
        <begin position="249"/>
        <end position="286"/>
    </location>
</feature>
<evidence type="ECO:0000256" key="4">
    <source>
        <dbReference type="SAM" id="MobiDB-lite"/>
    </source>
</evidence>
<gene>
    <name evidence="5" type="ORF">ZIOFF_048442</name>
</gene>
<dbReference type="EMBL" id="JACMSC010000013">
    <property type="protein sequence ID" value="KAG6493456.1"/>
    <property type="molecule type" value="Genomic_DNA"/>
</dbReference>
<proteinExistence type="inferred from homology"/>
<dbReference type="PANTHER" id="PTHR31580:SF22">
    <property type="entry name" value="FILAMENT-LIKE PLANT PROTEIN 7"/>
    <property type="match status" value="1"/>
</dbReference>
<evidence type="ECO:0000256" key="1">
    <source>
        <dbReference type="ARBA" id="ARBA00005921"/>
    </source>
</evidence>
<sequence length="1091" mass="122207">MPETPERGPDSERARGRRSKLALFFSRSIEPLKALSKAINSNGEAAFNPPPFRPFPSISHLPFLSTLSYSRALAPSLRPHQHPRTCASSHSHTEHAKSIQFVGIMESKTWIWNRKSTGKNIEKGKTLKLEKSIENLNEQLSSVRSESNAKDDLLAKQAKVAEEAISGWEKAEARALALQKQLDDALLQKKMAEERSVEQDTELQEFRQQLCVVKEDQQLIVNNASMKISRELEKTRMVEQRLVGTNKKLAELVTENGNLKRILEAKEQLLAEMNEAKSNLEKNFTDVVSRLDASGKLNVSLNYEVCVLQKELEIRNEERDFNRRSTDAAHRQHLESIKKIAKLEAECQRLRVMVRKRLPGPAALAKMRNEVEVLGYDELSKDASSVVKKLHAIDNENKVLKETLTKKTNELQASRIMFARTASKLSQAETQLEDFSRGKTSYELAKSSPMSYNLPCSSISEHGGNEDNLSSAESWASALISELEHFKSGKPSAPSCKSVAISDLSLMDDFVEMEKLAIITVDKHFDSSRSVIGDNNLCVATKDSEAECKDLVALMEAPDYKYSSLENYPIWLQDILRVIVQKHHIMQKSFHAILEDVQSALGNWDSSIVAKSYSEKVIKTKNTLSDSVDGAITTDSPNRKRSSRCCESDLEKSVHKLVELVEGIIQKSNESKTGQGISSGDDDGPSLHDNFASENGYTARTFLWEISNLTSILQNFIAACNDLLTGKIDLQKLTEEISSTLDLIISHSFSIQDVTDTKVTIRKHMAVDESYSEHGLKSVSVSNGLPILFRVENLESKLKDENDPLKSEILSIKSERKDLEDILKTFSAQNEALKAQLRESEAKVSNSQKEIGILKKTREQNEEQIENKKSINEDLAAKLAFAEDELNEALQKFASLEVQLAQRNNCCEELEATCLELQLELERASSDETPKHIMRPEDKQIQMECGIIAATEKLTACQETILNLGKQLKALASADDGPLFDKAISTTVKSNHHRLQLLDHMREEENPSTKPPHLLIPASENTNLSHKISLRSIVQMSPENNASDKDQGEVNEGMLMIMAKKQDGGASLLRKLLMQRRRKSSTRLELPMGAQ</sequence>
<name>A0A8J5KMP5_ZINOF</name>
<keyword evidence="6" id="KW-1185">Reference proteome</keyword>
<evidence type="ECO:0000313" key="6">
    <source>
        <dbReference type="Proteomes" id="UP000734854"/>
    </source>
</evidence>
<feature type="coiled-coil region" evidence="3">
    <location>
        <begin position="816"/>
        <end position="927"/>
    </location>
</feature>
<dbReference type="Pfam" id="PF05911">
    <property type="entry name" value="FPP"/>
    <property type="match status" value="1"/>
</dbReference>
<accession>A0A8J5KMP5</accession>
<dbReference type="Proteomes" id="UP000734854">
    <property type="component" value="Unassembled WGS sequence"/>
</dbReference>
<keyword evidence="2 3" id="KW-0175">Coiled coil</keyword>
<dbReference type="PANTHER" id="PTHR31580">
    <property type="entry name" value="FILAMENT-LIKE PLANT PROTEIN 4"/>
    <property type="match status" value="1"/>
</dbReference>
<organism evidence="5 6">
    <name type="scientific">Zingiber officinale</name>
    <name type="common">Ginger</name>
    <name type="synonym">Amomum zingiber</name>
    <dbReference type="NCBI Taxonomy" id="94328"/>
    <lineage>
        <taxon>Eukaryota</taxon>
        <taxon>Viridiplantae</taxon>
        <taxon>Streptophyta</taxon>
        <taxon>Embryophyta</taxon>
        <taxon>Tracheophyta</taxon>
        <taxon>Spermatophyta</taxon>
        <taxon>Magnoliopsida</taxon>
        <taxon>Liliopsida</taxon>
        <taxon>Zingiberales</taxon>
        <taxon>Zingiberaceae</taxon>
        <taxon>Zingiber</taxon>
    </lineage>
</organism>
<dbReference type="InterPro" id="IPR008587">
    <property type="entry name" value="FPP_plant"/>
</dbReference>
<evidence type="ECO:0000256" key="3">
    <source>
        <dbReference type="SAM" id="Coils"/>
    </source>
</evidence>
<dbReference type="AlphaFoldDB" id="A0A8J5KMP5"/>
<protein>
    <recommendedName>
        <fullName evidence="7">Filament-like plant protein 7</fullName>
    </recommendedName>
</protein>
<comment type="similarity">
    <text evidence="1">Belongs to the FPP family.</text>
</comment>
<evidence type="ECO:0000256" key="2">
    <source>
        <dbReference type="ARBA" id="ARBA00023054"/>
    </source>
</evidence>
<evidence type="ECO:0008006" key="7">
    <source>
        <dbReference type="Google" id="ProtNLM"/>
    </source>
</evidence>
<feature type="region of interest" description="Disordered" evidence="4">
    <location>
        <begin position="671"/>
        <end position="690"/>
    </location>
</feature>